<evidence type="ECO:0000313" key="1">
    <source>
        <dbReference type="EMBL" id="RUS67898.1"/>
    </source>
</evidence>
<gene>
    <name evidence="1" type="ORF">CUZ56_00379</name>
</gene>
<dbReference type="AlphaFoldDB" id="A0A433SGP2"/>
<accession>A0A433SGP2</accession>
<dbReference type="Proteomes" id="UP000286947">
    <property type="component" value="Unassembled WGS sequence"/>
</dbReference>
<organism evidence="1 2">
    <name type="scientific">Saezia sanguinis</name>
    <dbReference type="NCBI Taxonomy" id="1965230"/>
    <lineage>
        <taxon>Bacteria</taxon>
        <taxon>Pseudomonadati</taxon>
        <taxon>Pseudomonadota</taxon>
        <taxon>Betaproteobacteria</taxon>
        <taxon>Burkholderiales</taxon>
        <taxon>Saeziaceae</taxon>
        <taxon>Saezia</taxon>
    </lineage>
</organism>
<keyword evidence="2" id="KW-1185">Reference proteome</keyword>
<name>A0A433SGP2_9BURK</name>
<sequence length="84" mass="9660">MLQFNAFCLSTSIYRQLRNPHSSAFMCECVQTFDKFLQNEKPEHTLCKCKEVNRLEGFIEEKKDRSVARKPGAGKLAGYPALPY</sequence>
<reference evidence="1 2" key="1">
    <citation type="submission" date="2018-01" db="EMBL/GenBank/DDBJ databases">
        <title>Saezia sanguinis gen. nov., sp. nov., in the order Burkholderiales isolated from human blood.</title>
        <authorList>
            <person name="Medina-Pascual M.J."/>
            <person name="Valdezate S."/>
            <person name="Monzon S."/>
            <person name="Cuesta I."/>
            <person name="Carrasco G."/>
            <person name="Villalon P."/>
            <person name="Saez-Nieto J.A."/>
        </authorList>
    </citation>
    <scope>NUCLEOTIDE SEQUENCE [LARGE SCALE GENOMIC DNA]</scope>
    <source>
        <strain evidence="1 2">CNM695-12</strain>
    </source>
</reference>
<comment type="caution">
    <text evidence="1">The sequence shown here is derived from an EMBL/GenBank/DDBJ whole genome shotgun (WGS) entry which is preliminary data.</text>
</comment>
<proteinExistence type="predicted"/>
<protein>
    <submittedName>
        <fullName evidence="1">Uncharacterized protein</fullName>
    </submittedName>
</protein>
<evidence type="ECO:0000313" key="2">
    <source>
        <dbReference type="Proteomes" id="UP000286947"/>
    </source>
</evidence>
<dbReference type="EMBL" id="PQSP01000001">
    <property type="protein sequence ID" value="RUS67898.1"/>
    <property type="molecule type" value="Genomic_DNA"/>
</dbReference>